<name>A0ABV9DCL4_9MICO</name>
<dbReference type="Pfam" id="PF02734">
    <property type="entry name" value="Dak2"/>
    <property type="match status" value="1"/>
</dbReference>
<reference evidence="6" key="1">
    <citation type="journal article" date="2019" name="Int. J. Syst. Evol. Microbiol.">
        <title>The Global Catalogue of Microorganisms (GCM) 10K type strain sequencing project: providing services to taxonomists for standard genome sequencing and annotation.</title>
        <authorList>
            <consortium name="The Broad Institute Genomics Platform"/>
            <consortium name="The Broad Institute Genome Sequencing Center for Infectious Disease"/>
            <person name="Wu L."/>
            <person name="Ma J."/>
        </authorList>
    </citation>
    <scope>NUCLEOTIDE SEQUENCE [LARGE SCALE GENOMIC DNA]</scope>
    <source>
        <strain evidence="6">JCM 3369</strain>
    </source>
</reference>
<dbReference type="Proteomes" id="UP001595955">
    <property type="component" value="Unassembled WGS sequence"/>
</dbReference>
<dbReference type="PANTHER" id="PTHR28629">
    <property type="entry name" value="TRIOKINASE/FMN CYCLASE"/>
    <property type="match status" value="1"/>
</dbReference>
<dbReference type="InterPro" id="IPR036117">
    <property type="entry name" value="DhaL_dom_sf"/>
</dbReference>
<feature type="compositionally biased region" description="Low complexity" evidence="3">
    <location>
        <begin position="223"/>
        <end position="235"/>
    </location>
</feature>
<dbReference type="PROSITE" id="PS51480">
    <property type="entry name" value="DHAL"/>
    <property type="match status" value="1"/>
</dbReference>
<evidence type="ECO:0000256" key="2">
    <source>
        <dbReference type="ARBA" id="ARBA00022777"/>
    </source>
</evidence>
<dbReference type="RefSeq" id="WP_122824588.1">
    <property type="nucleotide sequence ID" value="NZ_CP033325.1"/>
</dbReference>
<evidence type="ECO:0000256" key="1">
    <source>
        <dbReference type="ARBA" id="ARBA00022679"/>
    </source>
</evidence>
<dbReference type="InterPro" id="IPR012737">
    <property type="entry name" value="DhaK_L_YcgS"/>
</dbReference>
<protein>
    <submittedName>
        <fullName evidence="5">Dihydroxyacetone kinase subunit DhaL</fullName>
        <ecNumber evidence="5">2.7.1.121</ecNumber>
    </submittedName>
</protein>
<proteinExistence type="predicted"/>
<keyword evidence="2 5" id="KW-0418">Kinase</keyword>
<dbReference type="InterPro" id="IPR004007">
    <property type="entry name" value="DhaL_dom"/>
</dbReference>
<evidence type="ECO:0000259" key="4">
    <source>
        <dbReference type="PROSITE" id="PS51480"/>
    </source>
</evidence>
<dbReference type="EMBL" id="JBHSGF010000009">
    <property type="protein sequence ID" value="MFC4556137.1"/>
    <property type="molecule type" value="Genomic_DNA"/>
</dbReference>
<organism evidence="5 6">
    <name type="scientific">Georgenia faecalis</name>
    <dbReference type="NCBI Taxonomy" id="2483799"/>
    <lineage>
        <taxon>Bacteria</taxon>
        <taxon>Bacillati</taxon>
        <taxon>Actinomycetota</taxon>
        <taxon>Actinomycetes</taxon>
        <taxon>Micrococcales</taxon>
        <taxon>Bogoriellaceae</taxon>
        <taxon>Georgenia</taxon>
    </lineage>
</organism>
<dbReference type="Gene3D" id="1.25.40.340">
    <property type="match status" value="1"/>
</dbReference>
<dbReference type="InterPro" id="IPR050861">
    <property type="entry name" value="Dihydroxyacetone_Kinase"/>
</dbReference>
<dbReference type="NCBIfam" id="TIGR02365">
    <property type="entry name" value="dha_L_ycgS"/>
    <property type="match status" value="1"/>
</dbReference>
<comment type="caution">
    <text evidence="5">The sequence shown here is derived from an EMBL/GenBank/DDBJ whole genome shotgun (WGS) entry which is preliminary data.</text>
</comment>
<dbReference type="SMART" id="SM01120">
    <property type="entry name" value="Dak2"/>
    <property type="match status" value="1"/>
</dbReference>
<keyword evidence="1 5" id="KW-0808">Transferase</keyword>
<evidence type="ECO:0000313" key="6">
    <source>
        <dbReference type="Proteomes" id="UP001595955"/>
    </source>
</evidence>
<sequence length="251" mass="24866">MSGPTDLDAAWALRWALLAQEAVSRHRIELMELDQAIGDGDHGENMDRGFTAVGARLEESAPPATPSEVLRFVATTLMSTVGGAAGPLYGTAFLRGAAACLPGEGQTRHALGGAEVATVLEAGLAGIVARGKAAPGEKTMVDAWAPAVRAARAAADAGATPADVLAAAAEAAETGAQDTEPMIATKGRASYLGPRSAGHRDPGAVSSALLLRAAADAAVRGDGAALDDGSVPDDAAAPDDGPDDAAPAGTA</sequence>
<keyword evidence="6" id="KW-1185">Reference proteome</keyword>
<feature type="region of interest" description="Disordered" evidence="3">
    <location>
        <begin position="223"/>
        <end position="251"/>
    </location>
</feature>
<gene>
    <name evidence="5" type="primary">dhaL</name>
    <name evidence="5" type="ORF">ACFO3F_12835</name>
</gene>
<evidence type="ECO:0000256" key="3">
    <source>
        <dbReference type="SAM" id="MobiDB-lite"/>
    </source>
</evidence>
<evidence type="ECO:0000313" key="5">
    <source>
        <dbReference type="EMBL" id="MFC4556137.1"/>
    </source>
</evidence>
<dbReference type="SUPFAM" id="SSF101473">
    <property type="entry name" value="DhaL-like"/>
    <property type="match status" value="1"/>
</dbReference>
<dbReference type="PANTHER" id="PTHR28629:SF4">
    <property type="entry name" value="TRIOKINASE_FMN CYCLASE"/>
    <property type="match status" value="1"/>
</dbReference>
<accession>A0ABV9DCL4</accession>
<feature type="domain" description="DhaL" evidence="4">
    <location>
        <begin position="10"/>
        <end position="216"/>
    </location>
</feature>
<dbReference type="EC" id="2.7.1.121" evidence="5"/>
<dbReference type="GO" id="GO:0047324">
    <property type="term" value="F:phosphoenolpyruvate-glycerone phosphotransferase activity"/>
    <property type="evidence" value="ECO:0007669"/>
    <property type="project" value="UniProtKB-EC"/>
</dbReference>